<proteinExistence type="predicted"/>
<feature type="region of interest" description="Disordered" evidence="1">
    <location>
        <begin position="126"/>
        <end position="178"/>
    </location>
</feature>
<dbReference type="Proteomes" id="UP000703661">
    <property type="component" value="Unassembled WGS sequence"/>
</dbReference>
<evidence type="ECO:0000313" key="2">
    <source>
        <dbReference type="EMBL" id="KAG0010235.1"/>
    </source>
</evidence>
<keyword evidence="3" id="KW-1185">Reference proteome</keyword>
<dbReference type="AlphaFoldDB" id="A0A9P6SXR9"/>
<sequence>MTPSSVPVDFSRVLKFASESQSGEEKDSFMKLFNDFNCAQTNSNPSHGPTLTLYIVRQPVAAKHRRGFVQNKHESGLVGGGNTDEVVVVAQKFNGGDSLALLGVLPEIDGSDFDSNGDLARLAHIFGDTEDQQNPSQCNDDCYGSDDYDGDEAEEDDDNPRRSKKSRSESCHLPHSFRPKREDGELQYEYWTVAFLKGDFRSTSSIVHEPAPSNPDALVIVPRLSLSSIWTERVSQLLETKVMKSFVLSELSQGRIGIDYKKFLDSKRDNRGYARRVI</sequence>
<organism evidence="2 3">
    <name type="scientific">Entomortierella chlamydospora</name>
    <dbReference type="NCBI Taxonomy" id="101097"/>
    <lineage>
        <taxon>Eukaryota</taxon>
        <taxon>Fungi</taxon>
        <taxon>Fungi incertae sedis</taxon>
        <taxon>Mucoromycota</taxon>
        <taxon>Mortierellomycotina</taxon>
        <taxon>Mortierellomycetes</taxon>
        <taxon>Mortierellales</taxon>
        <taxon>Mortierellaceae</taxon>
        <taxon>Entomortierella</taxon>
    </lineage>
</organism>
<protein>
    <submittedName>
        <fullName evidence="2">Uncharacterized protein</fullName>
    </submittedName>
</protein>
<gene>
    <name evidence="2" type="ORF">BGZ80_001655</name>
</gene>
<accession>A0A9P6SXR9</accession>
<feature type="compositionally biased region" description="Acidic residues" evidence="1">
    <location>
        <begin position="143"/>
        <end position="158"/>
    </location>
</feature>
<name>A0A9P6SXR9_9FUNG</name>
<reference evidence="2" key="1">
    <citation type="journal article" date="2020" name="Fungal Divers.">
        <title>Resolving the Mortierellaceae phylogeny through synthesis of multi-gene phylogenetics and phylogenomics.</title>
        <authorList>
            <person name="Vandepol N."/>
            <person name="Liber J."/>
            <person name="Desiro A."/>
            <person name="Na H."/>
            <person name="Kennedy M."/>
            <person name="Barry K."/>
            <person name="Grigoriev I.V."/>
            <person name="Miller A.N."/>
            <person name="O'Donnell K."/>
            <person name="Stajich J.E."/>
            <person name="Bonito G."/>
        </authorList>
    </citation>
    <scope>NUCLEOTIDE SEQUENCE</scope>
    <source>
        <strain evidence="2">NRRL 2769</strain>
    </source>
</reference>
<evidence type="ECO:0000256" key="1">
    <source>
        <dbReference type="SAM" id="MobiDB-lite"/>
    </source>
</evidence>
<evidence type="ECO:0000313" key="3">
    <source>
        <dbReference type="Proteomes" id="UP000703661"/>
    </source>
</evidence>
<comment type="caution">
    <text evidence="2">The sequence shown here is derived from an EMBL/GenBank/DDBJ whole genome shotgun (WGS) entry which is preliminary data.</text>
</comment>
<dbReference type="EMBL" id="JAAAID010001384">
    <property type="protein sequence ID" value="KAG0010235.1"/>
    <property type="molecule type" value="Genomic_DNA"/>
</dbReference>